<dbReference type="EMBL" id="RJTM01000120">
    <property type="protein sequence ID" value="RNL81883.1"/>
    <property type="molecule type" value="Genomic_DNA"/>
</dbReference>
<organism evidence="2 3">
    <name type="scientific">Sinomicrobium pectinilyticum</name>
    <dbReference type="NCBI Taxonomy" id="1084421"/>
    <lineage>
        <taxon>Bacteria</taxon>
        <taxon>Pseudomonadati</taxon>
        <taxon>Bacteroidota</taxon>
        <taxon>Flavobacteriia</taxon>
        <taxon>Flavobacteriales</taxon>
        <taxon>Flavobacteriaceae</taxon>
        <taxon>Sinomicrobium</taxon>
    </lineage>
</organism>
<keyword evidence="1" id="KW-1133">Transmembrane helix</keyword>
<keyword evidence="3" id="KW-1185">Reference proteome</keyword>
<gene>
    <name evidence="2" type="ORF">ED312_18100</name>
</gene>
<accession>A0A3N0E277</accession>
<sequence>MFYGHPAVFTLFTALVMTLLSTGFSLYLYIKIYKKDSKRIPSGVFSNFKDHGKDTASVYILYAKQSRQNVIVSDICNNGKTT</sequence>
<protein>
    <submittedName>
        <fullName evidence="2">Uncharacterized protein</fullName>
    </submittedName>
</protein>
<evidence type="ECO:0000256" key="1">
    <source>
        <dbReference type="SAM" id="Phobius"/>
    </source>
</evidence>
<keyword evidence="1" id="KW-0812">Transmembrane</keyword>
<name>A0A3N0E277_SINP1</name>
<dbReference type="Proteomes" id="UP000267469">
    <property type="component" value="Unassembled WGS sequence"/>
</dbReference>
<feature type="transmembrane region" description="Helical" evidence="1">
    <location>
        <begin position="6"/>
        <end position="30"/>
    </location>
</feature>
<keyword evidence="1" id="KW-0472">Membrane</keyword>
<evidence type="ECO:0000313" key="3">
    <source>
        <dbReference type="Proteomes" id="UP000267469"/>
    </source>
</evidence>
<dbReference type="AlphaFoldDB" id="A0A3N0E277"/>
<proteinExistence type="predicted"/>
<reference evidence="2 3" key="1">
    <citation type="submission" date="2018-10" db="EMBL/GenBank/DDBJ databases">
        <title>Sinomicrobium pectinilyticum sp. nov., a pectinase-producing bacterium isolated from alkaline and saline soil, and emended description of the genus Sinomicrobium.</title>
        <authorList>
            <person name="Cheng B."/>
            <person name="Li C."/>
            <person name="Lai Q."/>
            <person name="Du M."/>
            <person name="Shao Z."/>
            <person name="Xu P."/>
            <person name="Yang C."/>
        </authorList>
    </citation>
    <scope>NUCLEOTIDE SEQUENCE [LARGE SCALE GENOMIC DNA]</scope>
    <source>
        <strain evidence="2 3">5DNS001</strain>
    </source>
</reference>
<evidence type="ECO:0000313" key="2">
    <source>
        <dbReference type="EMBL" id="RNL81883.1"/>
    </source>
</evidence>
<comment type="caution">
    <text evidence="2">The sequence shown here is derived from an EMBL/GenBank/DDBJ whole genome shotgun (WGS) entry which is preliminary data.</text>
</comment>